<dbReference type="CDD" id="cd11642">
    <property type="entry name" value="SUMT"/>
    <property type="match status" value="1"/>
</dbReference>
<dbReference type="OrthoDB" id="9815856at2"/>
<evidence type="ECO:0000313" key="8">
    <source>
        <dbReference type="EMBL" id="RUQ87670.1"/>
    </source>
</evidence>
<keyword evidence="2 7" id="KW-0489">Methyltransferase</keyword>
<dbReference type="EMBL" id="RZGY01000001">
    <property type="protein sequence ID" value="RUQ87670.1"/>
    <property type="molecule type" value="Genomic_DNA"/>
</dbReference>
<dbReference type="Pfam" id="PF00590">
    <property type="entry name" value="TP_methylase"/>
    <property type="match status" value="1"/>
</dbReference>
<dbReference type="GO" id="GO:0032259">
    <property type="term" value="P:methylation"/>
    <property type="evidence" value="ECO:0007669"/>
    <property type="project" value="UniProtKB-KW"/>
</dbReference>
<reference evidence="8 10" key="2">
    <citation type="submission" date="2018-12" db="EMBL/GenBank/DDBJ databases">
        <authorList>
            <person name="hu s."/>
            <person name="Xu Y."/>
            <person name="Xu B."/>
            <person name="Li F."/>
        </authorList>
    </citation>
    <scope>NUCLEOTIDE SEQUENCE [LARGE SCALE GENOMIC DNA]</scope>
    <source>
        <strain evidence="8 10">KSW2-17</strain>
    </source>
</reference>
<evidence type="ECO:0000256" key="5">
    <source>
        <dbReference type="ARBA" id="ARBA00023244"/>
    </source>
</evidence>
<dbReference type="InterPro" id="IPR050161">
    <property type="entry name" value="Siro_Cobalamin_biosynth"/>
</dbReference>
<dbReference type="Gene3D" id="3.40.1010.10">
    <property type="entry name" value="Cobalt-precorrin-4 Transmethylase, Domain 1"/>
    <property type="match status" value="1"/>
</dbReference>
<dbReference type="AlphaFoldDB" id="A0A2P8GUV3"/>
<dbReference type="NCBIfam" id="NF004790">
    <property type="entry name" value="PRK06136.1"/>
    <property type="match status" value="1"/>
</dbReference>
<evidence type="ECO:0000256" key="1">
    <source>
        <dbReference type="ARBA" id="ARBA00012162"/>
    </source>
</evidence>
<dbReference type="Proteomes" id="UP000268291">
    <property type="component" value="Unassembled WGS sequence"/>
</dbReference>
<evidence type="ECO:0000313" key="10">
    <source>
        <dbReference type="Proteomes" id="UP000268291"/>
    </source>
</evidence>
<dbReference type="NCBIfam" id="TIGR01469">
    <property type="entry name" value="cobA_cysG_Cterm"/>
    <property type="match status" value="1"/>
</dbReference>
<dbReference type="GO" id="GO:0019354">
    <property type="term" value="P:siroheme biosynthetic process"/>
    <property type="evidence" value="ECO:0007669"/>
    <property type="project" value="InterPro"/>
</dbReference>
<keyword evidence="10" id="KW-1185">Reference proteome</keyword>
<reference evidence="7 9" key="1">
    <citation type="submission" date="2018-03" db="EMBL/GenBank/DDBJ databases">
        <title>Genomic Encyclopedia of Archaeal and Bacterial Type Strains, Phase II (KMG-II): from individual species to whole genera.</title>
        <authorList>
            <person name="Goeker M."/>
        </authorList>
    </citation>
    <scope>NUCLEOTIDE SEQUENCE [LARGE SCALE GENOMIC DNA]</scope>
    <source>
        <strain evidence="7 9">DSM 21548</strain>
    </source>
</reference>
<dbReference type="GO" id="GO:0004851">
    <property type="term" value="F:uroporphyrin-III C-methyltransferase activity"/>
    <property type="evidence" value="ECO:0007669"/>
    <property type="project" value="UniProtKB-EC"/>
</dbReference>
<dbReference type="InterPro" id="IPR000878">
    <property type="entry name" value="4pyrrol_Mease"/>
</dbReference>
<dbReference type="RefSeq" id="WP_106562848.1">
    <property type="nucleotide sequence ID" value="NZ_PYAU01000001.1"/>
</dbReference>
<dbReference type="SUPFAM" id="SSF53790">
    <property type="entry name" value="Tetrapyrrole methylase"/>
    <property type="match status" value="1"/>
</dbReference>
<dbReference type="InterPro" id="IPR035996">
    <property type="entry name" value="4pyrrol_Methylase_sf"/>
</dbReference>
<evidence type="ECO:0000259" key="6">
    <source>
        <dbReference type="Pfam" id="PF00590"/>
    </source>
</evidence>
<accession>A0A2P8GUV3</accession>
<proteinExistence type="predicted"/>
<evidence type="ECO:0000313" key="9">
    <source>
        <dbReference type="Proteomes" id="UP000241203"/>
    </source>
</evidence>
<dbReference type="FunFam" id="3.40.1010.10:FF:000001">
    <property type="entry name" value="Siroheme synthase"/>
    <property type="match status" value="1"/>
</dbReference>
<protein>
    <recommendedName>
        <fullName evidence="1">uroporphyrinogen-III C-methyltransferase</fullName>
        <ecNumber evidence="1">2.1.1.107</ecNumber>
    </recommendedName>
</protein>
<evidence type="ECO:0000256" key="2">
    <source>
        <dbReference type="ARBA" id="ARBA00022603"/>
    </source>
</evidence>
<dbReference type="InterPro" id="IPR014777">
    <property type="entry name" value="4pyrrole_Mease_sub1"/>
</dbReference>
<organism evidence="7 9">
    <name type="scientific">Labedella gwakjiensis</name>
    <dbReference type="NCBI Taxonomy" id="390269"/>
    <lineage>
        <taxon>Bacteria</taxon>
        <taxon>Bacillati</taxon>
        <taxon>Actinomycetota</taxon>
        <taxon>Actinomycetes</taxon>
        <taxon>Micrococcales</taxon>
        <taxon>Microbacteriaceae</taxon>
        <taxon>Labedella</taxon>
    </lineage>
</organism>
<dbReference type="PANTHER" id="PTHR45790:SF3">
    <property type="entry name" value="S-ADENOSYL-L-METHIONINE-DEPENDENT UROPORPHYRINOGEN III METHYLTRANSFERASE, CHLOROPLASTIC"/>
    <property type="match status" value="1"/>
</dbReference>
<gene>
    <name evidence="8" type="primary">cobA</name>
    <name evidence="7" type="ORF">CLV49_1348</name>
    <name evidence="8" type="ORF">ELQ93_12460</name>
</gene>
<dbReference type="InterPro" id="IPR006366">
    <property type="entry name" value="CobA/CysG_C"/>
</dbReference>
<evidence type="ECO:0000256" key="4">
    <source>
        <dbReference type="ARBA" id="ARBA00022691"/>
    </source>
</evidence>
<name>A0A2P8GUV3_9MICO</name>
<dbReference type="InterPro" id="IPR014776">
    <property type="entry name" value="4pyrrole_Mease_sub2"/>
</dbReference>
<dbReference type="EMBL" id="PYAU01000001">
    <property type="protein sequence ID" value="PSL37741.1"/>
    <property type="molecule type" value="Genomic_DNA"/>
</dbReference>
<sequence length="358" mass="36836">MQLSIDLTGRRVLVVGTPAGARRILARYRAAGARVERVDAPIALSILRSAGMTRVDVPSLVVIADAAGDAAAGAAVTDAASAVGAWSTREDPAPVRSRGHVSIVGGGPGDPDLMTLAARRALAEADVVLFDRLGPQDGIAGWAPGAELIDVGKTPGHHAVPQDEIERLIVDRALRGLDVVRLKGGDPFVFGRGSEEVRACRAAGVPFTIVPGVTSAVSVPAAAGIPVTHREVSRSFTVVSGHAPFSDEELGHLAGIGGTLVVLMGVGTLPHLVAGLQRAGMSADMPLAIVERGWSDAQRTTVSSVGAVRELLPRLAPRSPAVIVIGEVVRQATCENAEDPESIAHAVDALAPYSDLTT</sequence>
<dbReference type="PANTHER" id="PTHR45790">
    <property type="entry name" value="SIROHEME SYNTHASE-RELATED"/>
    <property type="match status" value="1"/>
</dbReference>
<dbReference type="Proteomes" id="UP000241203">
    <property type="component" value="Unassembled WGS sequence"/>
</dbReference>
<keyword evidence="4" id="KW-0949">S-adenosyl-L-methionine</keyword>
<feature type="domain" description="Tetrapyrrole methylase" evidence="6">
    <location>
        <begin position="101"/>
        <end position="306"/>
    </location>
</feature>
<dbReference type="Gene3D" id="3.30.950.10">
    <property type="entry name" value="Methyltransferase, Cobalt-precorrin-4 Transmethylase, Domain 2"/>
    <property type="match status" value="1"/>
</dbReference>
<keyword evidence="5" id="KW-0627">Porphyrin biosynthesis</keyword>
<keyword evidence="3 7" id="KW-0808">Transferase</keyword>
<comment type="caution">
    <text evidence="7">The sequence shown here is derived from an EMBL/GenBank/DDBJ whole genome shotgun (WGS) entry which is preliminary data.</text>
</comment>
<evidence type="ECO:0000256" key="3">
    <source>
        <dbReference type="ARBA" id="ARBA00022679"/>
    </source>
</evidence>
<dbReference type="EC" id="2.1.1.107" evidence="1"/>
<evidence type="ECO:0000313" key="7">
    <source>
        <dbReference type="EMBL" id="PSL37741.1"/>
    </source>
</evidence>